<dbReference type="AlphaFoldDB" id="A0A0A9X9Q5"/>
<accession>A0A0A9X9Q5</accession>
<dbReference type="EMBL" id="GDHC01017111">
    <property type="protein sequence ID" value="JAQ01518.1"/>
    <property type="molecule type" value="Transcribed_RNA"/>
</dbReference>
<evidence type="ECO:0000313" key="1">
    <source>
        <dbReference type="EMBL" id="JAG16376.1"/>
    </source>
</evidence>
<organism evidence="1">
    <name type="scientific">Lygus hesperus</name>
    <name type="common">Western plant bug</name>
    <dbReference type="NCBI Taxonomy" id="30085"/>
    <lineage>
        <taxon>Eukaryota</taxon>
        <taxon>Metazoa</taxon>
        <taxon>Ecdysozoa</taxon>
        <taxon>Arthropoda</taxon>
        <taxon>Hexapoda</taxon>
        <taxon>Insecta</taxon>
        <taxon>Pterygota</taxon>
        <taxon>Neoptera</taxon>
        <taxon>Paraneoptera</taxon>
        <taxon>Hemiptera</taxon>
        <taxon>Heteroptera</taxon>
        <taxon>Panheteroptera</taxon>
        <taxon>Cimicomorpha</taxon>
        <taxon>Miridae</taxon>
        <taxon>Mirini</taxon>
        <taxon>Lygus</taxon>
    </lineage>
</organism>
<evidence type="ECO:0000313" key="2">
    <source>
        <dbReference type="EMBL" id="JAQ01518.1"/>
    </source>
</evidence>
<dbReference type="InterPro" id="IPR054204">
    <property type="entry name" value="DUF6909"/>
</dbReference>
<proteinExistence type="predicted"/>
<sequence length="113" mass="12281">MDFAFGAQAAGICRAVFSVFGKTIRSVSVMGKAGGLRGVRGDIQLASHVLLSKSSLILEDNQDELRPCRNQDLTEARLRELAGPDIAVHHGKVLTLTGTLLQNVTLLRYYRSV</sequence>
<gene>
    <name evidence="1" type="primary">uppP_0</name>
    <name evidence="1" type="ORF">CM83_37179</name>
    <name evidence="2" type="ORF">g.93531</name>
</gene>
<dbReference type="Pfam" id="PF21850">
    <property type="entry name" value="DUF6909"/>
    <property type="match status" value="1"/>
</dbReference>
<reference evidence="2" key="3">
    <citation type="journal article" date="2016" name="Gigascience">
        <title>De novo construction of an expanded transcriptome assembly for the western tarnished plant bug, Lygus hesperus.</title>
        <authorList>
            <person name="Tassone E.E."/>
            <person name="Geib S.M."/>
            <person name="Hall B."/>
            <person name="Fabrick J.A."/>
            <person name="Brent C.S."/>
            <person name="Hull J.J."/>
        </authorList>
    </citation>
    <scope>NUCLEOTIDE SEQUENCE</scope>
</reference>
<protein>
    <submittedName>
        <fullName evidence="1">Undecaprenyl-diphosphatase</fullName>
    </submittedName>
</protein>
<reference evidence="1" key="1">
    <citation type="journal article" date="2014" name="PLoS ONE">
        <title>Transcriptome-Based Identification of ABC Transporters in the Western Tarnished Plant Bug Lygus hesperus.</title>
        <authorList>
            <person name="Hull J.J."/>
            <person name="Chaney K."/>
            <person name="Geib S.M."/>
            <person name="Fabrick J.A."/>
            <person name="Brent C.S."/>
            <person name="Walsh D."/>
            <person name="Lavine L.C."/>
        </authorList>
    </citation>
    <scope>NUCLEOTIDE SEQUENCE</scope>
</reference>
<name>A0A0A9X9Q5_LYGHE</name>
<reference evidence="1" key="2">
    <citation type="submission" date="2014-07" db="EMBL/GenBank/DDBJ databases">
        <authorList>
            <person name="Hull J."/>
        </authorList>
    </citation>
    <scope>NUCLEOTIDE SEQUENCE</scope>
</reference>
<dbReference type="EMBL" id="GBHO01027228">
    <property type="protein sequence ID" value="JAG16376.1"/>
    <property type="molecule type" value="Transcribed_RNA"/>
</dbReference>